<dbReference type="Proteomes" id="UP001203207">
    <property type="component" value="Unassembled WGS sequence"/>
</dbReference>
<gene>
    <name evidence="2" type="ORF">AArcSt2_00015</name>
</gene>
<proteinExistence type="predicted"/>
<feature type="region of interest" description="Disordered" evidence="1">
    <location>
        <begin position="1"/>
        <end position="27"/>
    </location>
</feature>
<dbReference type="RefSeq" id="WP_250583159.1">
    <property type="nucleotide sequence ID" value="NZ_JAKRVX010000001.1"/>
</dbReference>
<name>A0AAE3K6K1_9EURY</name>
<sequence>MPASRSAGESFSERRSSSELASDGGPRLAFGDAPVAYLGQSEKDVTAGGGSCVIAPAVTPTETKNNSSNRCASSPAMLGTTRFARVTPNCYGK</sequence>
<reference evidence="2" key="1">
    <citation type="journal article" date="2022" name="Syst. Appl. Microbiol.">
        <title>Natronocalculus amylovorans gen. nov., sp. nov., and Natranaeroarchaeum aerophilus sp. nov., dominant culturable amylolytic natronoarchaea from hypersaline soda lakes in southwestern Siberia.</title>
        <authorList>
            <person name="Sorokin D.Y."/>
            <person name="Elcheninov A.G."/>
            <person name="Khizhniak T.V."/>
            <person name="Koenen M."/>
            <person name="Bale N.J."/>
            <person name="Damste J.S.S."/>
            <person name="Kublanov I.V."/>
        </authorList>
    </citation>
    <scope>NUCLEOTIDE SEQUENCE</scope>
    <source>
        <strain evidence="2">AArc-St2</strain>
    </source>
</reference>
<comment type="caution">
    <text evidence="2">The sequence shown here is derived from an EMBL/GenBank/DDBJ whole genome shotgun (WGS) entry which is preliminary data.</text>
</comment>
<evidence type="ECO:0000313" key="3">
    <source>
        <dbReference type="Proteomes" id="UP001203207"/>
    </source>
</evidence>
<dbReference type="EMBL" id="JAKRVX010000001">
    <property type="protein sequence ID" value="MCL9815322.1"/>
    <property type="molecule type" value="Genomic_DNA"/>
</dbReference>
<feature type="compositionally biased region" description="Low complexity" evidence="1">
    <location>
        <begin position="1"/>
        <end position="10"/>
    </location>
</feature>
<keyword evidence="3" id="KW-1185">Reference proteome</keyword>
<dbReference type="AlphaFoldDB" id="A0AAE3K6K1"/>
<protein>
    <submittedName>
        <fullName evidence="2">Uncharacterized protein</fullName>
    </submittedName>
</protein>
<evidence type="ECO:0000313" key="2">
    <source>
        <dbReference type="EMBL" id="MCL9815322.1"/>
    </source>
</evidence>
<organism evidence="2 3">
    <name type="scientific">Natronocalculus amylovorans</name>
    <dbReference type="NCBI Taxonomy" id="2917812"/>
    <lineage>
        <taxon>Archaea</taxon>
        <taxon>Methanobacteriati</taxon>
        <taxon>Methanobacteriota</taxon>
        <taxon>Stenosarchaea group</taxon>
        <taxon>Halobacteria</taxon>
        <taxon>Halobacteriales</taxon>
        <taxon>Haloferacaceae</taxon>
        <taxon>Natronocalculus</taxon>
    </lineage>
</organism>
<reference evidence="2" key="2">
    <citation type="submission" date="2022-02" db="EMBL/GenBank/DDBJ databases">
        <authorList>
            <person name="Elcheninov A.G."/>
            <person name="Sorokin D.Y."/>
            <person name="Kublanov I.V."/>
        </authorList>
    </citation>
    <scope>NUCLEOTIDE SEQUENCE</scope>
    <source>
        <strain evidence="2">AArc-St2</strain>
    </source>
</reference>
<accession>A0AAE3K6K1</accession>
<evidence type="ECO:0000256" key="1">
    <source>
        <dbReference type="SAM" id="MobiDB-lite"/>
    </source>
</evidence>